<gene>
    <name evidence="1" type="ORF">SAMN05660297_01758</name>
</gene>
<dbReference type="RefSeq" id="WP_090442425.1">
    <property type="nucleotide sequence ID" value="NZ_FOHU01000006.1"/>
</dbReference>
<sequence>MYHNPTHNPYHNPYHTPYEYPYWGIPRDYMDHYDNHRYLTDMYPDIYRRVYPRVQEVCHRHDVPSNRRMYPQVDPAFLEQMVDEVYGLCTQEVDAEQFGRSGIFGDLISILIIRELLGRRRRRPVYGHPGYGRPGVGYPGIGF</sequence>
<name>A0A1I0CTE9_9FIRM</name>
<organism evidence="1 2">
    <name type="scientific">Natronincola peptidivorans</name>
    <dbReference type="NCBI Taxonomy" id="426128"/>
    <lineage>
        <taxon>Bacteria</taxon>
        <taxon>Bacillati</taxon>
        <taxon>Bacillota</taxon>
        <taxon>Clostridia</taxon>
        <taxon>Peptostreptococcales</taxon>
        <taxon>Natronincolaceae</taxon>
        <taxon>Natronincola</taxon>
    </lineage>
</organism>
<dbReference type="STRING" id="426128.SAMN05660297_01758"/>
<dbReference type="OrthoDB" id="1956411at2"/>
<proteinExistence type="predicted"/>
<reference evidence="1 2" key="1">
    <citation type="submission" date="2016-10" db="EMBL/GenBank/DDBJ databases">
        <authorList>
            <person name="de Groot N.N."/>
        </authorList>
    </citation>
    <scope>NUCLEOTIDE SEQUENCE [LARGE SCALE GENOMIC DNA]</scope>
    <source>
        <strain evidence="1 2">DSM 18979</strain>
    </source>
</reference>
<dbReference type="EMBL" id="FOHU01000006">
    <property type="protein sequence ID" value="SET23069.1"/>
    <property type="molecule type" value="Genomic_DNA"/>
</dbReference>
<evidence type="ECO:0000313" key="1">
    <source>
        <dbReference type="EMBL" id="SET23069.1"/>
    </source>
</evidence>
<evidence type="ECO:0000313" key="2">
    <source>
        <dbReference type="Proteomes" id="UP000199568"/>
    </source>
</evidence>
<accession>A0A1I0CTE9</accession>
<keyword evidence="2" id="KW-1185">Reference proteome</keyword>
<dbReference type="Proteomes" id="UP000199568">
    <property type="component" value="Unassembled WGS sequence"/>
</dbReference>
<dbReference type="AlphaFoldDB" id="A0A1I0CTE9"/>
<protein>
    <submittedName>
        <fullName evidence="1">Uncharacterized protein</fullName>
    </submittedName>
</protein>